<dbReference type="EMBL" id="WVUK01000056">
    <property type="protein sequence ID" value="KAF7493142.1"/>
    <property type="molecule type" value="Genomic_DNA"/>
</dbReference>
<dbReference type="PANTHER" id="PTHR12794:SF0">
    <property type="entry name" value="GEM-ASSOCIATED PROTEIN 2"/>
    <property type="match status" value="1"/>
</dbReference>
<name>A0A834RAK2_SARSC</name>
<evidence type="ECO:0000313" key="9">
    <source>
        <dbReference type="Proteomes" id="UP000070412"/>
    </source>
</evidence>
<comment type="similarity">
    <text evidence="5">Belongs to the gemin-2 family.</text>
</comment>
<dbReference type="GO" id="GO:0032797">
    <property type="term" value="C:SMN complex"/>
    <property type="evidence" value="ECO:0007669"/>
    <property type="project" value="TreeGrafter"/>
</dbReference>
<dbReference type="AlphaFoldDB" id="A0A834RAK2"/>
<reference evidence="7" key="2">
    <citation type="submission" date="2020-01" db="EMBL/GenBank/DDBJ databases">
        <authorList>
            <person name="Korhonen P.K.K."/>
            <person name="Guangxu M.G."/>
            <person name="Wang T.W."/>
            <person name="Stroehlein A.J.S."/>
            <person name="Young N.D."/>
            <person name="Ang C.-S.A."/>
            <person name="Fernando D.W.F."/>
            <person name="Lu H.L."/>
            <person name="Taylor S.T."/>
            <person name="Ehtesham M.E.M."/>
            <person name="Najaraj S.H.N."/>
            <person name="Harsha G.H.G."/>
            <person name="Madugundu A.M."/>
            <person name="Renuse S.R."/>
            <person name="Holt D.H."/>
            <person name="Pandey A.P."/>
            <person name="Papenfuss A.P."/>
            <person name="Gasser R.B.G."/>
            <person name="Fischer K.F."/>
        </authorList>
    </citation>
    <scope>NUCLEOTIDE SEQUENCE</scope>
    <source>
        <strain evidence="7">SSS_KF_BRIS2020</strain>
    </source>
</reference>
<evidence type="ECO:0000256" key="4">
    <source>
        <dbReference type="ARBA" id="ARBA00023187"/>
    </source>
</evidence>
<keyword evidence="3" id="KW-0507">mRNA processing</keyword>
<evidence type="ECO:0000256" key="2">
    <source>
        <dbReference type="ARBA" id="ARBA00022490"/>
    </source>
</evidence>
<keyword evidence="9" id="KW-1185">Reference proteome</keyword>
<protein>
    <recommendedName>
        <fullName evidence="6">Gem-associated protein 2</fullName>
    </recommendedName>
</protein>
<dbReference type="OrthoDB" id="428895at2759"/>
<dbReference type="GO" id="GO:0000387">
    <property type="term" value="P:spliceosomal snRNP assembly"/>
    <property type="evidence" value="ECO:0007669"/>
    <property type="project" value="InterPro"/>
</dbReference>
<reference evidence="8" key="3">
    <citation type="submission" date="2022-06" db="UniProtKB">
        <authorList>
            <consortium name="EnsemblMetazoa"/>
        </authorList>
    </citation>
    <scope>IDENTIFICATION</scope>
</reference>
<dbReference type="EnsemblMetazoa" id="SSS_7846s_mrna">
    <property type="protein sequence ID" value="KAF7493142.1"/>
    <property type="gene ID" value="SSS_7846"/>
</dbReference>
<evidence type="ECO:0000313" key="8">
    <source>
        <dbReference type="EnsemblMetazoa" id="KAF7493142.1"/>
    </source>
</evidence>
<dbReference type="PANTHER" id="PTHR12794">
    <property type="entry name" value="GEMIN2"/>
    <property type="match status" value="1"/>
</dbReference>
<dbReference type="GO" id="GO:0000245">
    <property type="term" value="P:spliceosomal complex assembly"/>
    <property type="evidence" value="ECO:0007669"/>
    <property type="project" value="InterPro"/>
</dbReference>
<evidence type="ECO:0000256" key="6">
    <source>
        <dbReference type="ARBA" id="ARBA00047179"/>
    </source>
</evidence>
<organism evidence="7">
    <name type="scientific">Sarcoptes scabiei</name>
    <name type="common">Itch mite</name>
    <name type="synonym">Acarus scabiei</name>
    <dbReference type="NCBI Taxonomy" id="52283"/>
    <lineage>
        <taxon>Eukaryota</taxon>
        <taxon>Metazoa</taxon>
        <taxon>Ecdysozoa</taxon>
        <taxon>Arthropoda</taxon>
        <taxon>Chelicerata</taxon>
        <taxon>Arachnida</taxon>
        <taxon>Acari</taxon>
        <taxon>Acariformes</taxon>
        <taxon>Sarcoptiformes</taxon>
        <taxon>Astigmata</taxon>
        <taxon>Psoroptidia</taxon>
        <taxon>Sarcoptoidea</taxon>
        <taxon>Sarcoptidae</taxon>
        <taxon>Sarcoptinae</taxon>
        <taxon>Sarcoptes</taxon>
    </lineage>
</organism>
<evidence type="ECO:0000256" key="3">
    <source>
        <dbReference type="ARBA" id="ARBA00022664"/>
    </source>
</evidence>
<dbReference type="GO" id="GO:0005681">
    <property type="term" value="C:spliceosomal complex"/>
    <property type="evidence" value="ECO:0007669"/>
    <property type="project" value="InterPro"/>
</dbReference>
<accession>A0A834RAK2</accession>
<dbReference type="PIRSF" id="PIRSF038038">
    <property type="entry name" value="SMN_Gemin2"/>
    <property type="match status" value="1"/>
</dbReference>
<dbReference type="Proteomes" id="UP000070412">
    <property type="component" value="Unassembled WGS sequence"/>
</dbReference>
<evidence type="ECO:0000313" key="7">
    <source>
        <dbReference type="EMBL" id="KAF7493142.1"/>
    </source>
</evidence>
<comment type="subcellular location">
    <subcellularLocation>
        <location evidence="1">Cytoplasm</location>
    </subcellularLocation>
</comment>
<dbReference type="InterPro" id="IPR017364">
    <property type="entry name" value="GEMIN2"/>
</dbReference>
<keyword evidence="4" id="KW-0508">mRNA splicing</keyword>
<proteinExistence type="inferred from homology"/>
<evidence type="ECO:0000256" key="5">
    <source>
        <dbReference type="ARBA" id="ARBA00025758"/>
    </source>
</evidence>
<dbReference type="Pfam" id="PF04938">
    <property type="entry name" value="SIP1"/>
    <property type="match status" value="1"/>
</dbReference>
<sequence length="302" mass="36115">MISLSDNEDDDCDYLKEYSDEEDDDEFISFNIVQRLPVADFDHYDPKIPPVDGADFLRRVQLESEQLPKIKVAGPESISKFIVDNRIQKTLFNDNNDEFIRSVPIFSIDETIILPKLIRQFEIFKKFIEKSKKSIKNELKNDFKIDPNDKDQIEEYCFKKNIEDNRNHYSTLINQLEQEEICRLTQYQYEWLCNDTNQREDLLERCRWIFMLLGAMDPIQSDHIIDLLRKISRQCSRIRNRVEIELSNLFLIETNRSDSKDVFDDRKLREFHHNVLSSLNLIILLIAHYFLQKDLCNCWSDQ</sequence>
<dbReference type="Gene3D" id="1.20.58.1070">
    <property type="match status" value="1"/>
</dbReference>
<evidence type="ECO:0000256" key="1">
    <source>
        <dbReference type="ARBA" id="ARBA00004496"/>
    </source>
</evidence>
<gene>
    <name evidence="7" type="ORF">SSS_7846</name>
</gene>
<keyword evidence="2" id="KW-0963">Cytoplasm</keyword>
<reference evidence="9" key="1">
    <citation type="journal article" date="2020" name="PLoS Negl. Trop. Dis.">
        <title>High-quality nuclear genome for Sarcoptes scabiei-A critical resource for a neglected parasite.</title>
        <authorList>
            <person name="Korhonen P.K."/>
            <person name="Gasser R.B."/>
            <person name="Ma G."/>
            <person name="Wang T."/>
            <person name="Stroehlein A.J."/>
            <person name="Young N.D."/>
            <person name="Ang C.S."/>
            <person name="Fernando D.D."/>
            <person name="Lu H.C."/>
            <person name="Taylor S."/>
            <person name="Reynolds S.L."/>
            <person name="Mofiz E."/>
            <person name="Najaraj S.H."/>
            <person name="Gowda H."/>
            <person name="Madugundu A."/>
            <person name="Renuse S."/>
            <person name="Holt D."/>
            <person name="Pandey A."/>
            <person name="Papenfuss A.T."/>
            <person name="Fischer K."/>
        </authorList>
    </citation>
    <scope>NUCLEOTIDE SEQUENCE [LARGE SCALE GENOMIC DNA]</scope>
</reference>
<dbReference type="InterPro" id="IPR035426">
    <property type="entry name" value="Gemin2/Brr1"/>
</dbReference>